<feature type="region of interest" description="Disordered" evidence="1">
    <location>
        <begin position="90"/>
        <end position="129"/>
    </location>
</feature>
<accession>A0A1D7YGP5</accession>
<protein>
    <submittedName>
        <fullName evidence="2">Uncharacterized protein</fullName>
    </submittedName>
</protein>
<gene>
    <name evidence="2" type="ORF">BFF78_29895</name>
</gene>
<evidence type="ECO:0000313" key="3">
    <source>
        <dbReference type="Proteomes" id="UP000094960"/>
    </source>
</evidence>
<proteinExistence type="predicted"/>
<evidence type="ECO:0000256" key="1">
    <source>
        <dbReference type="SAM" id="MobiDB-lite"/>
    </source>
</evidence>
<dbReference type="EMBL" id="CP017248">
    <property type="protein sequence ID" value="AOR34702.1"/>
    <property type="molecule type" value="Genomic_DNA"/>
</dbReference>
<dbReference type="KEGG" id="spun:BFF78_29895"/>
<sequence>MRVFYEDRQTERCGTPFAVGDEVAWSPVAYDAEGLRQGHGYGAGAWVENHGGRDQETVGRVRGIELVHQEYPARTDQRALARIDRAREAAGAESREVIVLPSPDRREPVPGAHTLEVADGTPPQPGDHR</sequence>
<dbReference type="AlphaFoldDB" id="A0A1D7YGP5"/>
<evidence type="ECO:0000313" key="2">
    <source>
        <dbReference type="EMBL" id="AOR34702.1"/>
    </source>
</evidence>
<organism evidence="2 3">
    <name type="scientific">Streptomyces fodineus</name>
    <dbReference type="NCBI Taxonomy" id="1904616"/>
    <lineage>
        <taxon>Bacteria</taxon>
        <taxon>Bacillati</taxon>
        <taxon>Actinomycetota</taxon>
        <taxon>Actinomycetes</taxon>
        <taxon>Kitasatosporales</taxon>
        <taxon>Streptomycetaceae</taxon>
        <taxon>Streptomyces</taxon>
    </lineage>
</organism>
<reference evidence="3" key="1">
    <citation type="submission" date="2016-09" db="EMBL/GenBank/DDBJ databases">
        <title>Streptomyces puniciscabiei strain:TW1S1 Genome sequencing and assembly.</title>
        <authorList>
            <person name="Kim M.-K."/>
            <person name="Kim S.B."/>
        </authorList>
    </citation>
    <scope>NUCLEOTIDE SEQUENCE [LARGE SCALE GENOMIC DNA]</scope>
    <source>
        <strain evidence="3">TW1S1</strain>
    </source>
</reference>
<keyword evidence="3" id="KW-1185">Reference proteome</keyword>
<dbReference type="Proteomes" id="UP000094960">
    <property type="component" value="Chromosome"/>
</dbReference>
<name>A0A1D7YGP5_9ACTN</name>
<dbReference type="Pfam" id="PF20218">
    <property type="entry name" value="DUF6578"/>
    <property type="match status" value="1"/>
</dbReference>
<dbReference type="InterPro" id="IPR046485">
    <property type="entry name" value="DUF6578"/>
</dbReference>